<dbReference type="RefSeq" id="WP_183559369.1">
    <property type="nucleotide sequence ID" value="NZ_CBCSLB010000009.1"/>
</dbReference>
<evidence type="ECO:0000313" key="3">
    <source>
        <dbReference type="Proteomes" id="UP000518605"/>
    </source>
</evidence>
<organism evidence="2 3">
    <name type="scientific">Paenibacillus endophyticus</name>
    <dbReference type="NCBI Taxonomy" id="1294268"/>
    <lineage>
        <taxon>Bacteria</taxon>
        <taxon>Bacillati</taxon>
        <taxon>Bacillota</taxon>
        <taxon>Bacilli</taxon>
        <taxon>Bacillales</taxon>
        <taxon>Paenibacillaceae</taxon>
        <taxon>Paenibacillus</taxon>
    </lineage>
</organism>
<accession>A0A7W5G8T2</accession>
<dbReference type="EMBL" id="JACHXW010000002">
    <property type="protein sequence ID" value="MBB3150941.1"/>
    <property type="molecule type" value="Genomic_DNA"/>
</dbReference>
<protein>
    <recommendedName>
        <fullName evidence="4">DUF3905 domain-containing protein</fullName>
    </recommendedName>
</protein>
<proteinExistence type="predicted"/>
<gene>
    <name evidence="2" type="ORF">FHS16_000975</name>
</gene>
<evidence type="ECO:0000256" key="1">
    <source>
        <dbReference type="SAM" id="MobiDB-lite"/>
    </source>
</evidence>
<evidence type="ECO:0008006" key="4">
    <source>
        <dbReference type="Google" id="ProtNLM"/>
    </source>
</evidence>
<dbReference type="InterPro" id="IPR024999">
    <property type="entry name" value="DUF3905"/>
</dbReference>
<dbReference type="Proteomes" id="UP000518605">
    <property type="component" value="Unassembled WGS sequence"/>
</dbReference>
<name>A0A7W5G8T2_9BACL</name>
<dbReference type="AlphaFoldDB" id="A0A7W5G8T2"/>
<evidence type="ECO:0000313" key="2">
    <source>
        <dbReference type="EMBL" id="MBB3150941.1"/>
    </source>
</evidence>
<keyword evidence="3" id="KW-1185">Reference proteome</keyword>
<sequence length="123" mass="13773">MAEGEQEESRQVDDPALDPYEIAFLPQFREGRGNRAPFVNKYGVIIGDHVYESPDSPLSQWSVETDPAVMAGDEWIHPFKDIGFLTAENRDIFEEGLPPQGGIFTHPDKNASHGLDESNESRD</sequence>
<feature type="region of interest" description="Disordered" evidence="1">
    <location>
        <begin position="95"/>
        <end position="123"/>
    </location>
</feature>
<reference evidence="2 3" key="1">
    <citation type="submission" date="2020-08" db="EMBL/GenBank/DDBJ databases">
        <title>Genomic Encyclopedia of Type Strains, Phase III (KMG-III): the genomes of soil and plant-associated and newly described type strains.</title>
        <authorList>
            <person name="Whitman W."/>
        </authorList>
    </citation>
    <scope>NUCLEOTIDE SEQUENCE [LARGE SCALE GENOMIC DNA]</scope>
    <source>
        <strain evidence="2 3">CECT 8234</strain>
    </source>
</reference>
<feature type="compositionally biased region" description="Basic and acidic residues" evidence="1">
    <location>
        <begin position="106"/>
        <end position="123"/>
    </location>
</feature>
<dbReference type="Pfam" id="PF13045">
    <property type="entry name" value="DUF3905"/>
    <property type="match status" value="1"/>
</dbReference>
<comment type="caution">
    <text evidence="2">The sequence shown here is derived from an EMBL/GenBank/DDBJ whole genome shotgun (WGS) entry which is preliminary data.</text>
</comment>